<gene>
    <name evidence="1" type="ORF">Kpol_1055p9</name>
</gene>
<evidence type="ECO:0000313" key="2">
    <source>
        <dbReference type="Proteomes" id="UP000000267"/>
    </source>
</evidence>
<dbReference type="GeneID" id="5546954"/>
<dbReference type="GO" id="GO:0070096">
    <property type="term" value="P:mitochondrial outer membrane translocase complex assembly"/>
    <property type="evidence" value="ECO:0007669"/>
    <property type="project" value="EnsemblFungi"/>
</dbReference>
<keyword evidence="2" id="KW-1185">Reference proteome</keyword>
<name>A7TG83_VANPO</name>
<dbReference type="STRING" id="436907.A7TG83"/>
<dbReference type="PhylomeDB" id="A7TG83"/>
<reference evidence="1 2" key="1">
    <citation type="journal article" date="2007" name="Proc. Natl. Acad. Sci. U.S.A.">
        <title>Independent sorting-out of thousands of duplicated gene pairs in two yeast species descended from a whole-genome duplication.</title>
        <authorList>
            <person name="Scannell D.R."/>
            <person name="Frank A.C."/>
            <person name="Conant G.C."/>
            <person name="Byrne K.P."/>
            <person name="Woolfit M."/>
            <person name="Wolfe K.H."/>
        </authorList>
    </citation>
    <scope>NUCLEOTIDE SEQUENCE [LARGE SCALE GENOMIC DNA]</scope>
    <source>
        <strain evidence="2">ATCC 22028 / DSM 70294 / BCRC 21397 / CBS 2163 / NBRC 10782 / NRRL Y-8283 / UCD 57-17</strain>
    </source>
</reference>
<sequence>MNVFKVPPMVKTVFDEFPLKNYGPLENEDVSLSKSIKDRKFYFHGEPLAGTSGENRVILGIYNVFEHPRTHDVLATDPWCLFVQFALCKKNLLKLPNFNKRVESPDGSKPCIGILSPLTVQDEKLPVLVEGYKKRYIRSCFNIKASIEAKLYDDPEEYMYMNLLDTVIYDHWMITVLFNISNEDFLKLYSVNQGKVDNFQVKDMKIALLNRNSFDARHPEIAYAFKSPTGTLCNKSKIAKVSKLIQDDSEKTMLQIQNKITMNQNQNQKTSNNNTKRLMSNEKESSPSYVDLKLCGYLLCILSLPETVPIHKFITTRCPDLISYTDSVLTEFTVAR</sequence>
<dbReference type="AlphaFoldDB" id="A7TG83"/>
<dbReference type="EMBL" id="DS480386">
    <property type="protein sequence ID" value="EDO18653.1"/>
    <property type="molecule type" value="Genomic_DNA"/>
</dbReference>
<dbReference type="KEGG" id="vpo:Kpol_1055p9"/>
<dbReference type="Proteomes" id="UP000000267">
    <property type="component" value="Unassembled WGS sequence"/>
</dbReference>
<dbReference type="GO" id="GO:0045040">
    <property type="term" value="P:protein insertion into mitochondrial outer membrane"/>
    <property type="evidence" value="ECO:0007669"/>
    <property type="project" value="EnsemblFungi"/>
</dbReference>
<dbReference type="GO" id="GO:0030150">
    <property type="term" value="P:protein import into mitochondrial matrix"/>
    <property type="evidence" value="ECO:0007669"/>
    <property type="project" value="EnsemblFungi"/>
</dbReference>
<dbReference type="OrthoDB" id="198787at2759"/>
<dbReference type="HOGENOM" id="CLU_073166_0_0_1"/>
<dbReference type="OMA" id="FVENECK"/>
<dbReference type="InterPro" id="IPR021211">
    <property type="entry name" value="SAM35"/>
</dbReference>
<dbReference type="Pfam" id="PF10806">
    <property type="entry name" value="SAM35"/>
    <property type="match status" value="1"/>
</dbReference>
<proteinExistence type="predicted"/>
<accession>A7TG83</accession>
<dbReference type="FunCoup" id="A7TG83">
    <property type="interactions" value="82"/>
</dbReference>
<dbReference type="GO" id="GO:0001401">
    <property type="term" value="C:SAM complex"/>
    <property type="evidence" value="ECO:0007669"/>
    <property type="project" value="EnsemblFungi"/>
</dbReference>
<dbReference type="RefSeq" id="XP_001646511.1">
    <property type="nucleotide sequence ID" value="XM_001646461.1"/>
</dbReference>
<evidence type="ECO:0000313" key="1">
    <source>
        <dbReference type="EMBL" id="EDO18653.1"/>
    </source>
</evidence>
<dbReference type="eggNOG" id="ENOG502RXPE">
    <property type="taxonomic scope" value="Eukaryota"/>
</dbReference>
<organism evidence="2">
    <name type="scientific">Vanderwaltozyma polyspora (strain ATCC 22028 / DSM 70294 / BCRC 21397 / CBS 2163 / NBRC 10782 / NRRL Y-8283 / UCD 57-17)</name>
    <name type="common">Kluyveromyces polysporus</name>
    <dbReference type="NCBI Taxonomy" id="436907"/>
    <lineage>
        <taxon>Eukaryota</taxon>
        <taxon>Fungi</taxon>
        <taxon>Dikarya</taxon>
        <taxon>Ascomycota</taxon>
        <taxon>Saccharomycotina</taxon>
        <taxon>Saccharomycetes</taxon>
        <taxon>Saccharomycetales</taxon>
        <taxon>Saccharomycetaceae</taxon>
        <taxon>Vanderwaltozyma</taxon>
    </lineage>
</organism>
<protein>
    <submittedName>
        <fullName evidence="1">Uncharacterized protein</fullName>
    </submittedName>
</protein>
<dbReference type="InParanoid" id="A7TG83"/>